<accession>A0A0F9K2J1</accession>
<reference evidence="2" key="1">
    <citation type="journal article" date="2015" name="Nature">
        <title>Complex archaea that bridge the gap between prokaryotes and eukaryotes.</title>
        <authorList>
            <person name="Spang A."/>
            <person name="Saw J.H."/>
            <person name="Jorgensen S.L."/>
            <person name="Zaremba-Niedzwiedzka K."/>
            <person name="Martijn J."/>
            <person name="Lind A.E."/>
            <person name="van Eijk R."/>
            <person name="Schleper C."/>
            <person name="Guy L."/>
            <person name="Ettema T.J."/>
        </authorList>
    </citation>
    <scope>NUCLEOTIDE SEQUENCE</scope>
</reference>
<proteinExistence type="predicted"/>
<sequence>MSDQDDWVVPSSAEYPDLHEKGRGGQPVTNQPPDEPVEPDIEALQERALRTRNDLEAALYGPGGYDSDEWLGATTALLTSLEKEIDTAQQSTITSLRTWIKENAYHSGEWCPAWNDGQEECECGFYKAALGEGEFRYQAGHSFNWRDND</sequence>
<evidence type="ECO:0000313" key="2">
    <source>
        <dbReference type="EMBL" id="KKM76213.1"/>
    </source>
</evidence>
<organism evidence="2">
    <name type="scientific">marine sediment metagenome</name>
    <dbReference type="NCBI Taxonomy" id="412755"/>
    <lineage>
        <taxon>unclassified sequences</taxon>
        <taxon>metagenomes</taxon>
        <taxon>ecological metagenomes</taxon>
    </lineage>
</organism>
<dbReference type="EMBL" id="LAZR01008846">
    <property type="protein sequence ID" value="KKM76213.1"/>
    <property type="molecule type" value="Genomic_DNA"/>
</dbReference>
<protein>
    <submittedName>
        <fullName evidence="2">Uncharacterized protein</fullName>
    </submittedName>
</protein>
<feature type="region of interest" description="Disordered" evidence="1">
    <location>
        <begin position="1"/>
        <end position="38"/>
    </location>
</feature>
<evidence type="ECO:0000256" key="1">
    <source>
        <dbReference type="SAM" id="MobiDB-lite"/>
    </source>
</evidence>
<name>A0A0F9K2J1_9ZZZZ</name>
<dbReference type="AlphaFoldDB" id="A0A0F9K2J1"/>
<gene>
    <name evidence="2" type="ORF">LCGC14_1382450</name>
</gene>
<comment type="caution">
    <text evidence="2">The sequence shown here is derived from an EMBL/GenBank/DDBJ whole genome shotgun (WGS) entry which is preliminary data.</text>
</comment>